<dbReference type="AlphaFoldDB" id="A0A1Y0HHC5"/>
<dbReference type="InterPro" id="IPR003753">
    <property type="entry name" value="Exonuc_VII_L"/>
</dbReference>
<comment type="function">
    <text evidence="5">Bidirectionally degrades single-stranded DNA into large acid-insoluble oligonucleotides, which are then degraded further into small acid-soluble oligonucleotides.</text>
</comment>
<dbReference type="GO" id="GO:0009318">
    <property type="term" value="C:exodeoxyribonuclease VII complex"/>
    <property type="evidence" value="ECO:0007669"/>
    <property type="project" value="UniProtKB-UniRule"/>
</dbReference>
<evidence type="ECO:0000259" key="7">
    <source>
        <dbReference type="Pfam" id="PF02601"/>
    </source>
</evidence>
<dbReference type="HAMAP" id="MF_00378">
    <property type="entry name" value="Exonuc_7_L"/>
    <property type="match status" value="1"/>
</dbReference>
<evidence type="ECO:0000256" key="5">
    <source>
        <dbReference type="HAMAP-Rule" id="MF_00378"/>
    </source>
</evidence>
<sequence length="421" mass="46758">MSQTLSVSSLNNQIKSLLETTFLHVSVEGEVSRPTYHSSGHLYFTLKDADSSISCVMFKGNTRTLKFQVEEGMAVVVHGSISVFSPRGTYQINCTMMEPSGSGALAKAYEQLKVKLGAKGYFEAEHKKSLPRFVNHIALVTSGTGAALQDMLRVATKRWPLVKITLLDTLVQGEGAKFAIASNIARADALGADVIIVGRGGGSVEDLWAFNEEIVADAIFTCKTPIVSAVGHEIDYVISDFVADLRAPTPSAAMEMILPDSVEMLQRIDGLMERYNLVFGRILRSKEESLTHLTRLFAKRSIDEKLSLWKNEIGILQSQYNDKIALLYREKSRQVNLLKEQIIFQTRQNLAKKEQLLSSYTIALNSKEPTREQKECYAQIVKGGKKIALEKIAEGEIFELQTLHTILKAKALEKKVLIKES</sequence>
<dbReference type="InterPro" id="IPR020579">
    <property type="entry name" value="Exonuc_VII_lsu_C"/>
</dbReference>
<dbReference type="EMBL" id="CP021416">
    <property type="protein sequence ID" value="ARU47507.1"/>
    <property type="molecule type" value="Genomic_DNA"/>
</dbReference>
<keyword evidence="4 5" id="KW-0269">Exonuclease</keyword>
<evidence type="ECO:0000256" key="3">
    <source>
        <dbReference type="ARBA" id="ARBA00022801"/>
    </source>
</evidence>
<dbReference type="GO" id="GO:0005737">
    <property type="term" value="C:cytoplasm"/>
    <property type="evidence" value="ECO:0007669"/>
    <property type="project" value="UniProtKB-SubCell"/>
</dbReference>
<evidence type="ECO:0000256" key="6">
    <source>
        <dbReference type="RuleBase" id="RU004355"/>
    </source>
</evidence>
<dbReference type="GO" id="GO:0006308">
    <property type="term" value="P:DNA catabolic process"/>
    <property type="evidence" value="ECO:0007669"/>
    <property type="project" value="UniProtKB-UniRule"/>
</dbReference>
<dbReference type="CDD" id="cd04489">
    <property type="entry name" value="ExoVII_LU_OBF"/>
    <property type="match status" value="1"/>
</dbReference>
<evidence type="ECO:0000256" key="4">
    <source>
        <dbReference type="ARBA" id="ARBA00022839"/>
    </source>
</evidence>
<accession>A0A1Y0HHC5</accession>
<dbReference type="Proteomes" id="UP000196005">
    <property type="component" value="Chromosome"/>
</dbReference>
<keyword evidence="1 5" id="KW-0963">Cytoplasm</keyword>
<dbReference type="KEGG" id="suls:Sdiek1_0324"/>
<name>A0A1Y0HHC5_9BACT</name>
<evidence type="ECO:0000313" key="9">
    <source>
        <dbReference type="EMBL" id="ARU47507.1"/>
    </source>
</evidence>
<keyword evidence="10" id="KW-1185">Reference proteome</keyword>
<feature type="domain" description="Exonuclease VII large subunit C-terminal" evidence="7">
    <location>
        <begin position="121"/>
        <end position="365"/>
    </location>
</feature>
<proteinExistence type="inferred from homology"/>
<feature type="domain" description="OB-fold nucleic acid binding" evidence="8">
    <location>
        <begin position="5"/>
        <end position="98"/>
    </location>
</feature>
<keyword evidence="3 5" id="KW-0378">Hydrolase</keyword>
<comment type="similarity">
    <text evidence="5 6">Belongs to the XseA family.</text>
</comment>
<comment type="subcellular location">
    <subcellularLocation>
        <location evidence="5 6">Cytoplasm</location>
    </subcellularLocation>
</comment>
<dbReference type="Pfam" id="PF13742">
    <property type="entry name" value="tRNA_anti_2"/>
    <property type="match status" value="1"/>
</dbReference>
<protein>
    <recommendedName>
        <fullName evidence="5">Exodeoxyribonuclease 7 large subunit</fullName>
        <ecNumber evidence="5">3.1.11.6</ecNumber>
    </recommendedName>
    <alternativeName>
        <fullName evidence="5">Exodeoxyribonuclease VII large subunit</fullName>
        <shortName evidence="5">Exonuclease VII large subunit</shortName>
    </alternativeName>
</protein>
<dbReference type="OrthoDB" id="9802795at2"/>
<evidence type="ECO:0000256" key="2">
    <source>
        <dbReference type="ARBA" id="ARBA00022722"/>
    </source>
</evidence>
<evidence type="ECO:0000256" key="1">
    <source>
        <dbReference type="ARBA" id="ARBA00022490"/>
    </source>
</evidence>
<keyword evidence="2 5" id="KW-0540">Nuclease</keyword>
<comment type="catalytic activity">
    <reaction evidence="5 6">
        <text>Exonucleolytic cleavage in either 5'- to 3'- or 3'- to 5'-direction to yield nucleoside 5'-phosphates.</text>
        <dbReference type="EC" id="3.1.11.6"/>
    </reaction>
</comment>
<comment type="subunit">
    <text evidence="5">Heterooligomer composed of large and small subunits.</text>
</comment>
<dbReference type="PANTHER" id="PTHR30008:SF0">
    <property type="entry name" value="EXODEOXYRIBONUCLEASE 7 LARGE SUBUNIT"/>
    <property type="match status" value="1"/>
</dbReference>
<dbReference type="InterPro" id="IPR025824">
    <property type="entry name" value="OB-fold_nuc-bd_dom"/>
</dbReference>
<dbReference type="RefSeq" id="WP_087437592.1">
    <property type="nucleotide sequence ID" value="NZ_CP021416.1"/>
</dbReference>
<dbReference type="PANTHER" id="PTHR30008">
    <property type="entry name" value="EXODEOXYRIBONUCLEASE 7 LARGE SUBUNIT"/>
    <property type="match status" value="1"/>
</dbReference>
<dbReference type="Gene3D" id="2.40.50.1010">
    <property type="match status" value="1"/>
</dbReference>
<dbReference type="NCBIfam" id="TIGR00237">
    <property type="entry name" value="xseA"/>
    <property type="match status" value="1"/>
</dbReference>
<dbReference type="EC" id="3.1.11.6" evidence="5"/>
<organism evidence="9 10">
    <name type="scientific">Sulfurospirillum diekertiae</name>
    <dbReference type="NCBI Taxonomy" id="1854492"/>
    <lineage>
        <taxon>Bacteria</taxon>
        <taxon>Pseudomonadati</taxon>
        <taxon>Campylobacterota</taxon>
        <taxon>Epsilonproteobacteria</taxon>
        <taxon>Campylobacterales</taxon>
        <taxon>Sulfurospirillaceae</taxon>
        <taxon>Sulfurospirillum</taxon>
    </lineage>
</organism>
<gene>
    <name evidence="5" type="primary">xseA</name>
    <name evidence="9" type="ORF">Sdiek1_0324</name>
</gene>
<reference evidence="10" key="1">
    <citation type="submission" date="2017-05" db="EMBL/GenBank/DDBJ databases">
        <title>Dechlorination kinetics govern the competition between two new strains of the genus Sulfurospirillum.</title>
        <authorList>
            <person name="Buttet G.F."/>
            <person name="Murray A.M."/>
            <person name="Goris T."/>
            <person name="Burion M."/>
            <person name="Lin B."/>
            <person name="Rolle M."/>
            <person name="Maillard J."/>
        </authorList>
    </citation>
    <scope>NUCLEOTIDE SEQUENCE [LARGE SCALE GENOMIC DNA]</scope>
    <source>
        <strain evidence="10">SL2-1</strain>
    </source>
</reference>
<evidence type="ECO:0000259" key="8">
    <source>
        <dbReference type="Pfam" id="PF13742"/>
    </source>
</evidence>
<dbReference type="Pfam" id="PF02601">
    <property type="entry name" value="Exonuc_VII_L"/>
    <property type="match status" value="1"/>
</dbReference>
<dbReference type="GO" id="GO:0008855">
    <property type="term" value="F:exodeoxyribonuclease VII activity"/>
    <property type="evidence" value="ECO:0007669"/>
    <property type="project" value="UniProtKB-UniRule"/>
</dbReference>
<dbReference type="GO" id="GO:0003676">
    <property type="term" value="F:nucleic acid binding"/>
    <property type="evidence" value="ECO:0007669"/>
    <property type="project" value="InterPro"/>
</dbReference>
<evidence type="ECO:0000313" key="10">
    <source>
        <dbReference type="Proteomes" id="UP000196005"/>
    </source>
</evidence>